<evidence type="ECO:0000313" key="1">
    <source>
        <dbReference type="EMBL" id="DAD81687.1"/>
    </source>
</evidence>
<protein>
    <submittedName>
        <fullName evidence="1">Uncharacterized protein</fullName>
    </submittedName>
</protein>
<accession>A0A8S5MI16</accession>
<reference evidence="1" key="1">
    <citation type="journal article" date="2021" name="Proc. Natl. Acad. Sci. U.S.A.">
        <title>A Catalog of Tens of Thousands of Viruses from Human Metagenomes Reveals Hidden Associations with Chronic Diseases.</title>
        <authorList>
            <person name="Tisza M.J."/>
            <person name="Buck C.B."/>
        </authorList>
    </citation>
    <scope>NUCLEOTIDE SEQUENCE</scope>
    <source>
        <strain evidence="1">Ct9Ns12</strain>
    </source>
</reference>
<proteinExistence type="predicted"/>
<dbReference type="EMBL" id="BK014906">
    <property type="protein sequence ID" value="DAD81687.1"/>
    <property type="molecule type" value="Genomic_DNA"/>
</dbReference>
<sequence length="156" mass="17869">MAKLYSIYFQKSKPGSPVIDTKSQWGVVCKDFPFAVYGETKELPKRDWKDEDGEDTFIPDKLYMQAYDLDVEFAYKGEMDTANEKVIGFLDYLSGKDNSGAELKVYDTYTKIGRQSVYYKSVEPDLFVRKTDEGDVLTFSVTFRVTDPQTPITLSI</sequence>
<name>A0A8S5MI16_9CAUD</name>
<organism evidence="1">
    <name type="scientific">Myoviridae sp. ct9Ns12</name>
    <dbReference type="NCBI Taxonomy" id="2826626"/>
    <lineage>
        <taxon>Viruses</taxon>
        <taxon>Duplodnaviria</taxon>
        <taxon>Heunggongvirae</taxon>
        <taxon>Uroviricota</taxon>
        <taxon>Caudoviricetes</taxon>
    </lineage>
</organism>